<feature type="compositionally biased region" description="Low complexity" evidence="1">
    <location>
        <begin position="96"/>
        <end position="118"/>
    </location>
</feature>
<feature type="compositionally biased region" description="Basic residues" evidence="1">
    <location>
        <begin position="231"/>
        <end position="241"/>
    </location>
</feature>
<feature type="compositionally biased region" description="Basic residues" evidence="1">
    <location>
        <begin position="71"/>
        <end position="82"/>
    </location>
</feature>
<gene>
    <name evidence="2" type="ORF">AVDCRST_MAG07-1900</name>
</gene>
<accession>A0A6J4LHY2</accession>
<keyword evidence="2" id="KW-0560">Oxidoreductase</keyword>
<sequence>VRAPGGRRRRRADRRPGRPGPGPARHRDRPARAARAGVGPAARRAPRRRGRPAPAGGRGGGRLPRDEPSHRRAAAARRRAPHARGVPAQAAAGCVRAPAGQPVRPARPRGAAPRGAGPLRRREAAHVGRGRAGRHRPGRSAGAPARHPDRPPGAAGGRRGARLRRRRQRRAALTGRRLGGARPSGAVVRRRRALPGRARDVGGRAPGLRPAPRRDVPAGRGGPLPLGVRPAARRVAGRPRARAADARTALDPRPALRAARGPAQQRVRLPGAAGRPLAGRTGVPARRRGPPDAPLRRAGPGRRCARRRQPDLEARRGPARARAGGAAADLRARAAAARPGAGPARRDRGMGDDRRRWPGGRAAARAARGAVPGAGRALVRPRPRDPAAG</sequence>
<feature type="compositionally biased region" description="Low complexity" evidence="1">
    <location>
        <begin position="171"/>
        <end position="187"/>
    </location>
</feature>
<dbReference type="AlphaFoldDB" id="A0A6J4LHY2"/>
<keyword evidence="2" id="KW-0503">Monooxygenase</keyword>
<feature type="compositionally biased region" description="Low complexity" evidence="1">
    <location>
        <begin position="33"/>
        <end position="43"/>
    </location>
</feature>
<feature type="compositionally biased region" description="Low complexity" evidence="1">
    <location>
        <begin position="359"/>
        <end position="377"/>
    </location>
</feature>
<feature type="compositionally biased region" description="Basic residues" evidence="1">
    <location>
        <begin position="128"/>
        <end position="138"/>
    </location>
</feature>
<protein>
    <submittedName>
        <fullName evidence="2">Monooxygenase, FAD-binding</fullName>
    </submittedName>
</protein>
<evidence type="ECO:0000313" key="2">
    <source>
        <dbReference type="EMBL" id="CAA9333403.1"/>
    </source>
</evidence>
<proteinExistence type="predicted"/>
<dbReference type="GO" id="GO:0004497">
    <property type="term" value="F:monooxygenase activity"/>
    <property type="evidence" value="ECO:0007669"/>
    <property type="project" value="UniProtKB-KW"/>
</dbReference>
<dbReference type="EMBL" id="CADCUB010000096">
    <property type="protein sequence ID" value="CAA9333403.1"/>
    <property type="molecule type" value="Genomic_DNA"/>
</dbReference>
<feature type="non-terminal residue" evidence="2">
    <location>
        <position position="389"/>
    </location>
</feature>
<organism evidence="2">
    <name type="scientific">uncultured Frankineae bacterium</name>
    <dbReference type="NCBI Taxonomy" id="437475"/>
    <lineage>
        <taxon>Bacteria</taxon>
        <taxon>Bacillati</taxon>
        <taxon>Actinomycetota</taxon>
        <taxon>Actinomycetes</taxon>
        <taxon>Frankiales</taxon>
        <taxon>environmental samples</taxon>
    </lineage>
</organism>
<feature type="non-terminal residue" evidence="2">
    <location>
        <position position="1"/>
    </location>
</feature>
<feature type="compositionally biased region" description="Basic residues" evidence="1">
    <location>
        <begin position="159"/>
        <end position="170"/>
    </location>
</feature>
<feature type="compositionally biased region" description="Low complexity" evidence="1">
    <location>
        <begin position="251"/>
        <end position="266"/>
    </location>
</feature>
<feature type="compositionally biased region" description="Basic and acidic residues" evidence="1">
    <location>
        <begin position="344"/>
        <end position="356"/>
    </location>
</feature>
<evidence type="ECO:0000256" key="1">
    <source>
        <dbReference type="SAM" id="MobiDB-lite"/>
    </source>
</evidence>
<feature type="compositionally biased region" description="Low complexity" evidence="1">
    <location>
        <begin position="320"/>
        <end position="343"/>
    </location>
</feature>
<name>A0A6J4LHY2_9ACTN</name>
<reference evidence="2" key="1">
    <citation type="submission" date="2020-02" db="EMBL/GenBank/DDBJ databases">
        <authorList>
            <person name="Meier V. D."/>
        </authorList>
    </citation>
    <scope>NUCLEOTIDE SEQUENCE</scope>
    <source>
        <strain evidence="2">AVDCRST_MAG07</strain>
    </source>
</reference>
<feature type="region of interest" description="Disordered" evidence="1">
    <location>
        <begin position="1"/>
        <end position="389"/>
    </location>
</feature>
<feature type="compositionally biased region" description="Basic residues" evidence="1">
    <location>
        <begin position="1"/>
        <end position="13"/>
    </location>
</feature>